<proteinExistence type="predicted"/>
<evidence type="ECO:0000256" key="2">
    <source>
        <dbReference type="SAM" id="MobiDB-lite"/>
    </source>
</evidence>
<sequence length="372" mass="40113">MCDFTQYDGPSAKYLALVAEDTTPSPPNNLPPIELRRLANASGERASAQIMKELGPLVTIQNHTLTARDGTPLFARSYRPVISNDTPLPVYMHFHGGGFIMGTLDKEDANCARIAVDAGVAVFHVNYRHTPEHVFPTAWDDAEDAFEWLHAHVEDVGGLADQVVVGGTSAGGQLAASLALRKHLGSFAQHLPPIVGQVLMVPLLAHPDFREAQLSQLKDRSLSSYETNRDAPVLPVKAIHMLAGLLQIDSAKLADLRASPGTATTKDVEGMAPTIIGVCGWDPLRDEGLLFAKLLAEAGVPTETHMFLGMPHSFRAYGDRLTETKRWDAIVANGIRWALSKPEASGVFTINTGDEESGSVESKTEIGDIPTN</sequence>
<keyword evidence="5" id="KW-1185">Reference proteome</keyword>
<dbReference type="PANTHER" id="PTHR48081">
    <property type="entry name" value="AB HYDROLASE SUPERFAMILY PROTEIN C4A8.06C"/>
    <property type="match status" value="1"/>
</dbReference>
<dbReference type="Gene3D" id="3.40.50.1820">
    <property type="entry name" value="alpha/beta hydrolase"/>
    <property type="match status" value="1"/>
</dbReference>
<gene>
    <name evidence="4" type="ORF">B0T11DRAFT_133854</name>
</gene>
<dbReference type="InterPro" id="IPR029058">
    <property type="entry name" value="AB_hydrolase_fold"/>
</dbReference>
<evidence type="ECO:0000313" key="5">
    <source>
        <dbReference type="Proteomes" id="UP000813385"/>
    </source>
</evidence>
<name>A0A8K0TAC7_9PEZI</name>
<dbReference type="OrthoDB" id="408631at2759"/>
<dbReference type="GO" id="GO:0016787">
    <property type="term" value="F:hydrolase activity"/>
    <property type="evidence" value="ECO:0007669"/>
    <property type="project" value="UniProtKB-KW"/>
</dbReference>
<dbReference type="PANTHER" id="PTHR48081:SF8">
    <property type="entry name" value="ALPHA_BETA HYDROLASE FOLD-3 DOMAIN-CONTAINING PROTEIN-RELATED"/>
    <property type="match status" value="1"/>
</dbReference>
<organism evidence="4 5">
    <name type="scientific">Plectosphaerella cucumerina</name>
    <dbReference type="NCBI Taxonomy" id="40658"/>
    <lineage>
        <taxon>Eukaryota</taxon>
        <taxon>Fungi</taxon>
        <taxon>Dikarya</taxon>
        <taxon>Ascomycota</taxon>
        <taxon>Pezizomycotina</taxon>
        <taxon>Sordariomycetes</taxon>
        <taxon>Hypocreomycetidae</taxon>
        <taxon>Glomerellales</taxon>
        <taxon>Plectosphaerellaceae</taxon>
        <taxon>Plectosphaerella</taxon>
    </lineage>
</organism>
<feature type="region of interest" description="Disordered" evidence="2">
    <location>
        <begin position="351"/>
        <end position="372"/>
    </location>
</feature>
<dbReference type="EMBL" id="JAGPXD010000006">
    <property type="protein sequence ID" value="KAH7349687.1"/>
    <property type="molecule type" value="Genomic_DNA"/>
</dbReference>
<evidence type="ECO:0000256" key="1">
    <source>
        <dbReference type="ARBA" id="ARBA00022801"/>
    </source>
</evidence>
<evidence type="ECO:0000259" key="3">
    <source>
        <dbReference type="Pfam" id="PF07859"/>
    </source>
</evidence>
<protein>
    <submittedName>
        <fullName evidence="4">Alpha/Beta hydrolase protein</fullName>
    </submittedName>
</protein>
<keyword evidence="1 4" id="KW-0378">Hydrolase</keyword>
<accession>A0A8K0TAC7</accession>
<dbReference type="InterPro" id="IPR050300">
    <property type="entry name" value="GDXG_lipolytic_enzyme"/>
</dbReference>
<dbReference type="InterPro" id="IPR013094">
    <property type="entry name" value="AB_hydrolase_3"/>
</dbReference>
<evidence type="ECO:0000313" key="4">
    <source>
        <dbReference type="EMBL" id="KAH7349687.1"/>
    </source>
</evidence>
<feature type="domain" description="Alpha/beta hydrolase fold-3" evidence="3">
    <location>
        <begin position="92"/>
        <end position="314"/>
    </location>
</feature>
<comment type="caution">
    <text evidence="4">The sequence shown here is derived from an EMBL/GenBank/DDBJ whole genome shotgun (WGS) entry which is preliminary data.</text>
</comment>
<reference evidence="4" key="1">
    <citation type="journal article" date="2021" name="Nat. Commun.">
        <title>Genetic determinants of endophytism in the Arabidopsis root mycobiome.</title>
        <authorList>
            <person name="Mesny F."/>
            <person name="Miyauchi S."/>
            <person name="Thiergart T."/>
            <person name="Pickel B."/>
            <person name="Atanasova L."/>
            <person name="Karlsson M."/>
            <person name="Huettel B."/>
            <person name="Barry K.W."/>
            <person name="Haridas S."/>
            <person name="Chen C."/>
            <person name="Bauer D."/>
            <person name="Andreopoulos W."/>
            <person name="Pangilinan J."/>
            <person name="LaButti K."/>
            <person name="Riley R."/>
            <person name="Lipzen A."/>
            <person name="Clum A."/>
            <person name="Drula E."/>
            <person name="Henrissat B."/>
            <person name="Kohler A."/>
            <person name="Grigoriev I.V."/>
            <person name="Martin F.M."/>
            <person name="Hacquard S."/>
        </authorList>
    </citation>
    <scope>NUCLEOTIDE SEQUENCE</scope>
    <source>
        <strain evidence="4">MPI-CAGE-AT-0016</strain>
    </source>
</reference>
<dbReference type="AlphaFoldDB" id="A0A8K0TAC7"/>
<dbReference type="Proteomes" id="UP000813385">
    <property type="component" value="Unassembled WGS sequence"/>
</dbReference>
<dbReference type="SUPFAM" id="SSF53474">
    <property type="entry name" value="alpha/beta-Hydrolases"/>
    <property type="match status" value="1"/>
</dbReference>
<dbReference type="Pfam" id="PF07859">
    <property type="entry name" value="Abhydrolase_3"/>
    <property type="match status" value="1"/>
</dbReference>